<evidence type="ECO:0000256" key="1">
    <source>
        <dbReference type="ARBA" id="ARBA00010403"/>
    </source>
</evidence>
<dbReference type="PANTHER" id="PTHR11365">
    <property type="entry name" value="5-OXOPROLINASE RELATED"/>
    <property type="match status" value="1"/>
</dbReference>
<evidence type="ECO:0000259" key="3">
    <source>
        <dbReference type="Pfam" id="PF02538"/>
    </source>
</evidence>
<dbReference type="AlphaFoldDB" id="A0A934VQK2"/>
<accession>A0A934VQK2</accession>
<keyword evidence="6" id="KW-1185">Reference proteome</keyword>
<dbReference type="Pfam" id="PF05378">
    <property type="entry name" value="Hydant_A_N"/>
    <property type="match status" value="1"/>
</dbReference>
<dbReference type="Proteomes" id="UP000617628">
    <property type="component" value="Unassembled WGS sequence"/>
</dbReference>
<name>A0A934VQK2_9BACT</name>
<organism evidence="5 6">
    <name type="scientific">Pelagicoccus mobilis</name>
    <dbReference type="NCBI Taxonomy" id="415221"/>
    <lineage>
        <taxon>Bacteria</taxon>
        <taxon>Pseudomonadati</taxon>
        <taxon>Verrucomicrobiota</taxon>
        <taxon>Opitutia</taxon>
        <taxon>Puniceicoccales</taxon>
        <taxon>Pelagicoccaceae</taxon>
        <taxon>Pelagicoccus</taxon>
    </lineage>
</organism>
<dbReference type="GO" id="GO:0005829">
    <property type="term" value="C:cytosol"/>
    <property type="evidence" value="ECO:0007669"/>
    <property type="project" value="TreeGrafter"/>
</dbReference>
<feature type="domain" description="Hydantoinase B/oxoprolinase" evidence="3">
    <location>
        <begin position="756"/>
        <end position="1264"/>
    </location>
</feature>
<dbReference type="PANTHER" id="PTHR11365:SF23">
    <property type="entry name" value="HYPOTHETICAL 5-OXOPROLINASE (EUROFUNG)-RELATED"/>
    <property type="match status" value="1"/>
</dbReference>
<evidence type="ECO:0000313" key="6">
    <source>
        <dbReference type="Proteomes" id="UP000617628"/>
    </source>
</evidence>
<evidence type="ECO:0000259" key="2">
    <source>
        <dbReference type="Pfam" id="PF01968"/>
    </source>
</evidence>
<dbReference type="InterPro" id="IPR008040">
    <property type="entry name" value="Hydant_A_N"/>
</dbReference>
<comment type="caution">
    <text evidence="5">The sequence shown here is derived from an EMBL/GenBank/DDBJ whole genome shotgun (WGS) entry which is preliminary data.</text>
</comment>
<evidence type="ECO:0000313" key="5">
    <source>
        <dbReference type="EMBL" id="MBK1876668.1"/>
    </source>
</evidence>
<reference evidence="5" key="1">
    <citation type="submission" date="2021-01" db="EMBL/GenBank/DDBJ databases">
        <title>Modified the classification status of verrucomicrobia.</title>
        <authorList>
            <person name="Feng X."/>
        </authorList>
    </citation>
    <scope>NUCLEOTIDE SEQUENCE</scope>
    <source>
        <strain evidence="5">KCTC 13126</strain>
    </source>
</reference>
<dbReference type="InterPro" id="IPR045079">
    <property type="entry name" value="Oxoprolinase-like"/>
</dbReference>
<protein>
    <submittedName>
        <fullName evidence="5">Hydantoinase B/oxoprolinase family protein</fullName>
    </submittedName>
</protein>
<evidence type="ECO:0000259" key="4">
    <source>
        <dbReference type="Pfam" id="PF05378"/>
    </source>
</evidence>
<dbReference type="InterPro" id="IPR003692">
    <property type="entry name" value="Hydantoinase_B"/>
</dbReference>
<feature type="domain" description="Hydantoinase A/oxoprolinase" evidence="2">
    <location>
        <begin position="269"/>
        <end position="570"/>
    </location>
</feature>
<feature type="domain" description="Hydantoinase/oxoprolinase N-terminal" evidence="4">
    <location>
        <begin position="129"/>
        <end position="250"/>
    </location>
</feature>
<dbReference type="GO" id="GO:0006749">
    <property type="term" value="P:glutathione metabolic process"/>
    <property type="evidence" value="ECO:0007669"/>
    <property type="project" value="TreeGrafter"/>
</dbReference>
<dbReference type="RefSeq" id="WP_200354885.1">
    <property type="nucleotide sequence ID" value="NZ_JAENIL010000011.1"/>
</dbReference>
<dbReference type="Pfam" id="PF01968">
    <property type="entry name" value="Hydantoinase_A"/>
    <property type="match status" value="1"/>
</dbReference>
<dbReference type="Pfam" id="PF02538">
    <property type="entry name" value="Hydantoinase_B"/>
    <property type="match status" value="1"/>
</dbReference>
<dbReference type="GO" id="GO:0017168">
    <property type="term" value="F:5-oxoprolinase (ATP-hydrolyzing) activity"/>
    <property type="evidence" value="ECO:0007669"/>
    <property type="project" value="TreeGrafter"/>
</dbReference>
<sequence length="1267" mass="134754">MWKFWIDTGGTFTDCIAEGPDGETRRVKCLSSSAIRGHVVERIDARRVKVDVPFGEKDGFYVGYGFLVLGIGNRNEVIGWDSSEGILTLAEDLEGSLESGLCELQSPEEPPVLAVRILTETGLEETLPPLEMRLATTRGTNALLERKGATLAFLVTEGFGDLLKIGNQQRPDLFELGIQKDDPLPESVFEVSGRIDAAGNELEALDEVGVRAFAKEALAQGVEAFSVALMHSYVNPVHERRVAEILREEGATFVSVSSELAAFAKILPRAETTVVDGYLAPIMEAYLDSVGEVVGGGNRVTPSVAPGAVEDLRSTLLQAPTLRVMTSAGGLVSRSHYRPKDSLLSGPAGGVVGSSRSGLQVGIGKSIAFDMGGTSTDVSRFDGQLDYKFEQKIGAARVYAPSLRIETVAAGGGSICWFDGTALRVGPESAGANPGPACYGAGGPLAVTDVNLLLGRLDASKFGIPVFPEAAKERLTELIDEIERTTGQCLSEQETLEGLLAIANETMAEAIRKISTSEGFDPADYALVAFGGAGGLHACAIAGILGMDTIVFPADAGLLSAYGLKHAQVEQFAERQVLELLVDCESQVAEWLSALEAQALRQLEEDGVSRGSSELCPARFELRYRGQESIIVLEGGEVESLGERFGDAYESQFGFVPRGLAIELVAIRVVARSQVVGTKLEEFRGESRDKHAPTKAFVDRNGLEEGDTIEGPVVIQDPYSTIYVDAGWKAQVGTEGTLRMESTEVSIEKSELAEVVELELFTNRFLALVGEMGALLERAAFSTNVKDRKDFSCALLDADGYLLANAPHIPVHLGALGVCLRTVLQSRELGPGDVVVTNHPAFGGSHLPDVTLIAPVYTENGDELLGYVANRAHHAELGGISPGSMPPNAKSLAEEGVVIAPLKLVEAGVTCWEPLLDLLKGCAYPSRSVEENVADLSAQLASIRRGQRALQELAEAEGEKRVAKFMGLLRKRAATALREALKSGRWDNGRYLECLDDGAAVQVQVSKQVSGKWLIDFEGSSGVQPNNYNATPAIVTSAVIYVLRLVASVDVPLNEGFLDVVDIRIPEGMLNPVFDSNPEACPAVVAGNVEVSQLVVSVLLKAFGLAACSQSTMNNLIFGTESFGYYETIAGGEGATPERDGASGVHTHMTNTAMTDPEVMELRYPVKVEIFGLRENSGGSGLRRGGDGVVKRVKFLKPVTLSLLTQRRIEQPFGVEGGGAGACGEQILVKADGSVTALDGNGSWELETGEVLEIRTPGGGGWGEGGV</sequence>
<gene>
    <name evidence="5" type="ORF">JIN87_07300</name>
</gene>
<comment type="similarity">
    <text evidence="1">Belongs to the oxoprolinase family.</text>
</comment>
<proteinExistence type="inferred from homology"/>
<dbReference type="InterPro" id="IPR002821">
    <property type="entry name" value="Hydantoinase_A"/>
</dbReference>
<dbReference type="EMBL" id="JAENIL010000011">
    <property type="protein sequence ID" value="MBK1876668.1"/>
    <property type="molecule type" value="Genomic_DNA"/>
</dbReference>